<dbReference type="Pfam" id="PF02221">
    <property type="entry name" value="E1_DerP2_DerF2"/>
    <property type="match status" value="1"/>
</dbReference>
<dbReference type="SUPFAM" id="SSF81296">
    <property type="entry name" value="E set domains"/>
    <property type="match status" value="1"/>
</dbReference>
<comment type="caution">
    <text evidence="5">The sequence shown here is derived from an EMBL/GenBank/DDBJ whole genome shotgun (WGS) entry which is preliminary data.</text>
</comment>
<dbReference type="OrthoDB" id="6576058at2759"/>
<organism evidence="5 6">
    <name type="scientific">Cryptotermes secundus</name>
    <dbReference type="NCBI Taxonomy" id="105785"/>
    <lineage>
        <taxon>Eukaryota</taxon>
        <taxon>Metazoa</taxon>
        <taxon>Ecdysozoa</taxon>
        <taxon>Arthropoda</taxon>
        <taxon>Hexapoda</taxon>
        <taxon>Insecta</taxon>
        <taxon>Pterygota</taxon>
        <taxon>Neoptera</taxon>
        <taxon>Polyneoptera</taxon>
        <taxon>Dictyoptera</taxon>
        <taxon>Blattodea</taxon>
        <taxon>Blattoidea</taxon>
        <taxon>Termitoidae</taxon>
        <taxon>Kalotermitidae</taxon>
        <taxon>Cryptotermitinae</taxon>
        <taxon>Cryptotermes</taxon>
    </lineage>
</organism>
<comment type="subcellular location">
    <subcellularLocation>
        <location evidence="1">Secreted</location>
    </subcellularLocation>
</comment>
<dbReference type="FunFam" id="2.60.40.770:FF:000001">
    <property type="entry name" value="NPC intracellular cholesterol transporter 2"/>
    <property type="match status" value="1"/>
</dbReference>
<keyword evidence="3" id="KW-0964">Secreted</keyword>
<reference evidence="5 6" key="1">
    <citation type="submission" date="2017-12" db="EMBL/GenBank/DDBJ databases">
        <title>Hemimetabolous genomes reveal molecular basis of termite eusociality.</title>
        <authorList>
            <person name="Harrison M.C."/>
            <person name="Jongepier E."/>
            <person name="Robertson H.M."/>
            <person name="Arning N."/>
            <person name="Bitard-Feildel T."/>
            <person name="Chao H."/>
            <person name="Childers C.P."/>
            <person name="Dinh H."/>
            <person name="Doddapaneni H."/>
            <person name="Dugan S."/>
            <person name="Gowin J."/>
            <person name="Greiner C."/>
            <person name="Han Y."/>
            <person name="Hu H."/>
            <person name="Hughes D.S.T."/>
            <person name="Huylmans A.-K."/>
            <person name="Kemena C."/>
            <person name="Kremer L.P.M."/>
            <person name="Lee S.L."/>
            <person name="Lopez-Ezquerra A."/>
            <person name="Mallet L."/>
            <person name="Monroy-Kuhn J.M."/>
            <person name="Moser A."/>
            <person name="Murali S.C."/>
            <person name="Muzny D.M."/>
            <person name="Otani S."/>
            <person name="Piulachs M.-D."/>
            <person name="Poelchau M."/>
            <person name="Qu J."/>
            <person name="Schaub F."/>
            <person name="Wada-Katsumata A."/>
            <person name="Worley K.C."/>
            <person name="Xie Q."/>
            <person name="Ylla G."/>
            <person name="Poulsen M."/>
            <person name="Gibbs R.A."/>
            <person name="Schal C."/>
            <person name="Richards S."/>
            <person name="Belles X."/>
            <person name="Korb J."/>
            <person name="Bornberg-Bauer E."/>
        </authorList>
    </citation>
    <scope>NUCLEOTIDE SEQUENCE [LARGE SCALE GENOMIC DNA]</scope>
    <source>
        <tissue evidence="5">Whole body</tissue>
    </source>
</reference>
<dbReference type="Proteomes" id="UP000235965">
    <property type="component" value="Unassembled WGS sequence"/>
</dbReference>
<dbReference type="EMBL" id="NEVH01009388">
    <property type="protein sequence ID" value="PNF33184.1"/>
    <property type="molecule type" value="Genomic_DNA"/>
</dbReference>
<dbReference type="PANTHER" id="PTHR47326:SF1">
    <property type="entry name" value="HTH PSQ-TYPE DOMAIN-CONTAINING PROTEIN"/>
    <property type="match status" value="1"/>
</dbReference>
<evidence type="ECO:0000313" key="5">
    <source>
        <dbReference type="EMBL" id="PNF33184.1"/>
    </source>
</evidence>
<gene>
    <name evidence="5" type="ORF">B7P43_G12809</name>
</gene>
<dbReference type="SMART" id="SM00737">
    <property type="entry name" value="ML"/>
    <property type="match status" value="1"/>
</dbReference>
<evidence type="ECO:0000256" key="3">
    <source>
        <dbReference type="ARBA" id="ARBA00022525"/>
    </source>
</evidence>
<proteinExistence type="inferred from homology"/>
<dbReference type="InParanoid" id="A0A2J7QXA2"/>
<feature type="domain" description="MD-2-related lipid-recognition" evidence="4">
    <location>
        <begin position="19"/>
        <end position="165"/>
    </location>
</feature>
<comment type="similarity">
    <text evidence="2">Belongs to the NPC2 family.</text>
</comment>
<dbReference type="AlphaFoldDB" id="A0A2J7QXA2"/>
<evidence type="ECO:0000259" key="4">
    <source>
        <dbReference type="SMART" id="SM00737"/>
    </source>
</evidence>
<evidence type="ECO:0000256" key="1">
    <source>
        <dbReference type="ARBA" id="ARBA00004613"/>
    </source>
</evidence>
<dbReference type="InterPro" id="IPR014756">
    <property type="entry name" value="Ig_E-set"/>
</dbReference>
<dbReference type="PANTHER" id="PTHR47326">
    <property type="entry name" value="TRANSPOSABLE ELEMENT TC3 TRANSPOSASE-LIKE PROTEIN"/>
    <property type="match status" value="1"/>
</dbReference>
<name>A0A2J7QXA2_9NEOP</name>
<dbReference type="Gene3D" id="2.60.40.770">
    <property type="match status" value="1"/>
</dbReference>
<sequence>MIGVTHFSEGGTDHANNLVKVCRVLNYSEKLLKEKLDRTDDDPALEPNCTINEVRISPCVEALENLPCKIKRGRSASIQFDFTPTVGSETLTGKVYWVNQMGDLPFVGMNSDACTFTTCPIQPDRRQTYEYQLSISKRFPVVILGQSFPELTEEERLYGCFQQDSATAHTAPMSMQALSDVSGNRIISSDIWSARSPDLNPRDFFFWGCLKDKVHNSNPRTKELKENIRREIVNIPAEHHQTVGQNFFRRCEDGLRVEEHHFQHFL</sequence>
<evidence type="ECO:0000256" key="2">
    <source>
        <dbReference type="ARBA" id="ARBA00006370"/>
    </source>
</evidence>
<dbReference type="STRING" id="105785.A0A2J7QXA2"/>
<keyword evidence="6" id="KW-1185">Reference proteome</keyword>
<evidence type="ECO:0000313" key="6">
    <source>
        <dbReference type="Proteomes" id="UP000235965"/>
    </source>
</evidence>
<accession>A0A2J7QXA2</accession>
<dbReference type="InterPro" id="IPR003172">
    <property type="entry name" value="ML_dom"/>
</dbReference>
<dbReference type="GO" id="GO:0005576">
    <property type="term" value="C:extracellular region"/>
    <property type="evidence" value="ECO:0007669"/>
    <property type="project" value="UniProtKB-SubCell"/>
</dbReference>
<protein>
    <recommendedName>
        <fullName evidence="4">MD-2-related lipid-recognition domain-containing protein</fullName>
    </recommendedName>
</protein>